<dbReference type="STRING" id="157652.A0A371F166"/>
<name>A0A371F166_MUCPR</name>
<dbReference type="OrthoDB" id="414945at2759"/>
<accession>A0A371F166</accession>
<gene>
    <name evidence="1" type="primary">GIP</name>
    <name evidence="1" type="ORF">CR513_48553</name>
</gene>
<keyword evidence="2" id="KW-1185">Reference proteome</keyword>
<organism evidence="1 2">
    <name type="scientific">Mucuna pruriens</name>
    <name type="common">Velvet bean</name>
    <name type="synonym">Dolichos pruriens</name>
    <dbReference type="NCBI Taxonomy" id="157652"/>
    <lineage>
        <taxon>Eukaryota</taxon>
        <taxon>Viridiplantae</taxon>
        <taxon>Streptophyta</taxon>
        <taxon>Embryophyta</taxon>
        <taxon>Tracheophyta</taxon>
        <taxon>Spermatophyta</taxon>
        <taxon>Magnoliopsida</taxon>
        <taxon>eudicotyledons</taxon>
        <taxon>Gunneridae</taxon>
        <taxon>Pentapetalae</taxon>
        <taxon>rosids</taxon>
        <taxon>fabids</taxon>
        <taxon>Fabales</taxon>
        <taxon>Fabaceae</taxon>
        <taxon>Papilionoideae</taxon>
        <taxon>50 kb inversion clade</taxon>
        <taxon>NPAAA clade</taxon>
        <taxon>indigoferoid/millettioid clade</taxon>
        <taxon>Phaseoleae</taxon>
        <taxon>Mucuna</taxon>
    </lineage>
</organism>
<protein>
    <submittedName>
        <fullName evidence="1">Copia protein</fullName>
    </submittedName>
</protein>
<sequence>METLGYYTYVWENLITWRSKKQNIIARSSAKAEYRAMANEGVIAYAHPHANELYCDNKATISIAQNLVQHDRTKHVEIDKHFTKEKIECGVIYLSFVPYIQQIADIFTIGLHKPSFEIFVNKLGMLNLILKCL</sequence>
<dbReference type="AlphaFoldDB" id="A0A371F166"/>
<dbReference type="Proteomes" id="UP000257109">
    <property type="component" value="Unassembled WGS sequence"/>
</dbReference>
<dbReference type="PANTHER" id="PTHR11439:SF440">
    <property type="entry name" value="INTEGRASE CATALYTIC DOMAIN-CONTAINING PROTEIN"/>
    <property type="match status" value="1"/>
</dbReference>
<dbReference type="EMBL" id="QJKJ01011092">
    <property type="protein sequence ID" value="RDX72022.1"/>
    <property type="molecule type" value="Genomic_DNA"/>
</dbReference>
<feature type="non-terminal residue" evidence="1">
    <location>
        <position position="1"/>
    </location>
</feature>
<comment type="caution">
    <text evidence="1">The sequence shown here is derived from an EMBL/GenBank/DDBJ whole genome shotgun (WGS) entry which is preliminary data.</text>
</comment>
<proteinExistence type="predicted"/>
<evidence type="ECO:0000313" key="1">
    <source>
        <dbReference type="EMBL" id="RDX72022.1"/>
    </source>
</evidence>
<evidence type="ECO:0000313" key="2">
    <source>
        <dbReference type="Proteomes" id="UP000257109"/>
    </source>
</evidence>
<dbReference type="PANTHER" id="PTHR11439">
    <property type="entry name" value="GAG-POL-RELATED RETROTRANSPOSON"/>
    <property type="match status" value="1"/>
</dbReference>
<dbReference type="CDD" id="cd09272">
    <property type="entry name" value="RNase_HI_RT_Ty1"/>
    <property type="match status" value="1"/>
</dbReference>
<reference evidence="1" key="1">
    <citation type="submission" date="2018-05" db="EMBL/GenBank/DDBJ databases">
        <title>Draft genome of Mucuna pruriens seed.</title>
        <authorList>
            <person name="Nnadi N.E."/>
            <person name="Vos R."/>
            <person name="Hasami M.H."/>
            <person name="Devisetty U.K."/>
            <person name="Aguiy J.C."/>
        </authorList>
    </citation>
    <scope>NUCLEOTIDE SEQUENCE [LARGE SCALE GENOMIC DNA]</scope>
    <source>
        <strain evidence="1">JCA_2017</strain>
    </source>
</reference>